<dbReference type="GO" id="GO:0004540">
    <property type="term" value="F:RNA nuclease activity"/>
    <property type="evidence" value="ECO:0007669"/>
    <property type="project" value="InterPro"/>
</dbReference>
<evidence type="ECO:0000256" key="4">
    <source>
        <dbReference type="ARBA" id="ARBA00022801"/>
    </source>
</evidence>
<dbReference type="SUPFAM" id="SSF88723">
    <property type="entry name" value="PIN domain-like"/>
    <property type="match status" value="1"/>
</dbReference>
<dbReference type="InterPro" id="IPR022907">
    <property type="entry name" value="VapC_family"/>
</dbReference>
<dbReference type="GO" id="GO:0016787">
    <property type="term" value="F:hydrolase activity"/>
    <property type="evidence" value="ECO:0007669"/>
    <property type="project" value="UniProtKB-KW"/>
</dbReference>
<comment type="function">
    <text evidence="5">Toxic component of a toxin-antitoxin (TA) system. An RNase.</text>
</comment>
<reference evidence="7 8" key="1">
    <citation type="submission" date="2020-10" db="EMBL/GenBank/DDBJ databases">
        <title>Connecting structure to function with the recovery of over 1000 high-quality activated sludge metagenome-assembled genomes encoding full-length rRNA genes using long-read sequencing.</title>
        <authorList>
            <person name="Singleton C.M."/>
            <person name="Petriglieri F."/>
            <person name="Kristensen J.M."/>
            <person name="Kirkegaard R.H."/>
            <person name="Michaelsen T.Y."/>
            <person name="Andersen M.H."/>
            <person name="Karst S.M."/>
            <person name="Dueholm M.S."/>
            <person name="Nielsen P.H."/>
            <person name="Albertsen M."/>
        </authorList>
    </citation>
    <scope>NUCLEOTIDE SEQUENCE [LARGE SCALE GENOMIC DNA]</scope>
    <source>
        <strain evidence="7">Fred_18-Q3-R57-64_BAT3C.720</strain>
    </source>
</reference>
<name>A0A935T615_9PROT</name>
<dbReference type="CDD" id="cd18692">
    <property type="entry name" value="PIN_VapC-like"/>
    <property type="match status" value="1"/>
</dbReference>
<dbReference type="InterPro" id="IPR002716">
    <property type="entry name" value="PIN_dom"/>
</dbReference>
<feature type="binding site" evidence="5">
    <location>
        <position position="105"/>
    </location>
    <ligand>
        <name>Mg(2+)</name>
        <dbReference type="ChEBI" id="CHEBI:18420"/>
    </ligand>
</feature>
<evidence type="ECO:0000256" key="2">
    <source>
        <dbReference type="ARBA" id="ARBA00022722"/>
    </source>
</evidence>
<dbReference type="InterPro" id="IPR029060">
    <property type="entry name" value="PIN-like_dom_sf"/>
</dbReference>
<comment type="cofactor">
    <cofactor evidence="5">
        <name>Mg(2+)</name>
        <dbReference type="ChEBI" id="CHEBI:18420"/>
    </cofactor>
</comment>
<organism evidence="7 8">
    <name type="scientific">Candidatus Accumulibacter affinis</name>
    <dbReference type="NCBI Taxonomy" id="2954384"/>
    <lineage>
        <taxon>Bacteria</taxon>
        <taxon>Pseudomonadati</taxon>
        <taxon>Pseudomonadota</taxon>
        <taxon>Betaproteobacteria</taxon>
        <taxon>Candidatus Accumulibacter</taxon>
    </lineage>
</organism>
<proteinExistence type="inferred from homology"/>
<evidence type="ECO:0000256" key="5">
    <source>
        <dbReference type="HAMAP-Rule" id="MF_00265"/>
    </source>
</evidence>
<dbReference type="GO" id="GO:0000287">
    <property type="term" value="F:magnesium ion binding"/>
    <property type="evidence" value="ECO:0007669"/>
    <property type="project" value="UniProtKB-UniRule"/>
</dbReference>
<evidence type="ECO:0000256" key="3">
    <source>
        <dbReference type="ARBA" id="ARBA00022723"/>
    </source>
</evidence>
<keyword evidence="4 5" id="KW-0378">Hydrolase</keyword>
<keyword evidence="3 5" id="KW-0479">Metal-binding</keyword>
<keyword evidence="2 5" id="KW-0540">Nuclease</keyword>
<dbReference type="EMBL" id="JADJOT010000006">
    <property type="protein sequence ID" value="MBK7953648.1"/>
    <property type="molecule type" value="Genomic_DNA"/>
</dbReference>
<evidence type="ECO:0000313" key="8">
    <source>
        <dbReference type="Proteomes" id="UP000706151"/>
    </source>
</evidence>
<dbReference type="Pfam" id="PF01850">
    <property type="entry name" value="PIN"/>
    <property type="match status" value="1"/>
</dbReference>
<feature type="binding site" evidence="5">
    <location>
        <position position="9"/>
    </location>
    <ligand>
        <name>Mg(2+)</name>
        <dbReference type="ChEBI" id="CHEBI:18420"/>
    </ligand>
</feature>
<dbReference type="HAMAP" id="MF_00265">
    <property type="entry name" value="VapC_Nob1"/>
    <property type="match status" value="1"/>
</dbReference>
<dbReference type="EC" id="3.1.-.-" evidence="5"/>
<gene>
    <name evidence="5" type="primary">vapC</name>
    <name evidence="7" type="ORF">IPK02_06595</name>
</gene>
<dbReference type="Gene3D" id="3.40.50.1010">
    <property type="entry name" value="5'-nuclease"/>
    <property type="match status" value="1"/>
</dbReference>
<evidence type="ECO:0000256" key="1">
    <source>
        <dbReference type="ARBA" id="ARBA00022649"/>
    </source>
</evidence>
<evidence type="ECO:0000259" key="6">
    <source>
        <dbReference type="Pfam" id="PF01850"/>
    </source>
</evidence>
<sequence>MSAEICFLDTNVLVYLFDRQAPEKQAAARRLWSRACTDGVPVLSTQVLQEFFVTVTRTAKQGLSPSQARQAMMAFAEAAEVVPVTVSLIETATRRVEQSGFSFWDSLIVETAIDSGALWLFTEDLQDGQMIGQLKVTNPFRTEFAGP</sequence>
<dbReference type="GO" id="GO:0090729">
    <property type="term" value="F:toxin activity"/>
    <property type="evidence" value="ECO:0007669"/>
    <property type="project" value="UniProtKB-KW"/>
</dbReference>
<dbReference type="AlphaFoldDB" id="A0A935T615"/>
<evidence type="ECO:0000313" key="7">
    <source>
        <dbReference type="EMBL" id="MBK7953648.1"/>
    </source>
</evidence>
<comment type="similarity">
    <text evidence="5">Belongs to the PINc/VapC protein family.</text>
</comment>
<protein>
    <recommendedName>
        <fullName evidence="5">Ribonuclease VapC</fullName>
        <shortName evidence="5">RNase VapC</shortName>
        <ecNumber evidence="5">3.1.-.-</ecNumber>
    </recommendedName>
    <alternativeName>
        <fullName evidence="5">Toxin VapC</fullName>
    </alternativeName>
</protein>
<dbReference type="Proteomes" id="UP000706151">
    <property type="component" value="Unassembled WGS sequence"/>
</dbReference>
<feature type="domain" description="PIN" evidence="6">
    <location>
        <begin position="7"/>
        <end position="124"/>
    </location>
</feature>
<keyword evidence="5" id="KW-0800">Toxin</keyword>
<keyword evidence="1 5" id="KW-1277">Toxin-antitoxin system</keyword>
<accession>A0A935T615</accession>
<comment type="caution">
    <text evidence="7">The sequence shown here is derived from an EMBL/GenBank/DDBJ whole genome shotgun (WGS) entry which is preliminary data.</text>
</comment>
<keyword evidence="5" id="KW-0460">Magnesium</keyword>